<dbReference type="Gene3D" id="3.40.50.300">
    <property type="entry name" value="P-loop containing nucleotide triphosphate hydrolases"/>
    <property type="match status" value="1"/>
</dbReference>
<protein>
    <submittedName>
        <fullName evidence="1">ATP-binding protein</fullName>
    </submittedName>
</protein>
<evidence type="ECO:0000313" key="2">
    <source>
        <dbReference type="Proteomes" id="UP000515297"/>
    </source>
</evidence>
<dbReference type="Pfam" id="PF05621">
    <property type="entry name" value="TniB"/>
    <property type="match status" value="1"/>
</dbReference>
<name>A0A7G6VTV5_9SPHN</name>
<keyword evidence="1" id="KW-0547">Nucleotide-binding</keyword>
<dbReference type="AlphaFoldDB" id="A0A7G6VTV5"/>
<organism evidence="1 2">
    <name type="scientific">Croceicoccus marinus</name>
    <dbReference type="NCBI Taxonomy" id="450378"/>
    <lineage>
        <taxon>Bacteria</taxon>
        <taxon>Pseudomonadati</taxon>
        <taxon>Pseudomonadota</taxon>
        <taxon>Alphaproteobacteria</taxon>
        <taxon>Sphingomonadales</taxon>
        <taxon>Erythrobacteraceae</taxon>
        <taxon>Croceicoccus</taxon>
    </lineage>
</organism>
<gene>
    <name evidence="1" type="ORF">H4O24_00110</name>
</gene>
<dbReference type="Proteomes" id="UP000515297">
    <property type="component" value="Chromosome"/>
</dbReference>
<accession>A0A7G6VTV5</accession>
<dbReference type="EMBL" id="CP060052">
    <property type="protein sequence ID" value="QNE05170.1"/>
    <property type="molecule type" value="Genomic_DNA"/>
</dbReference>
<keyword evidence="1" id="KW-0067">ATP-binding</keyword>
<reference evidence="1 2" key="1">
    <citation type="submission" date="2020-08" db="EMBL/GenBank/DDBJ databases">
        <authorList>
            <person name="Liu G."/>
            <person name="Sun C."/>
        </authorList>
    </citation>
    <scope>NUCLEOTIDE SEQUENCE [LARGE SCALE GENOMIC DNA]</scope>
    <source>
        <strain evidence="1 2">OT19</strain>
    </source>
</reference>
<dbReference type="GO" id="GO:0005524">
    <property type="term" value="F:ATP binding"/>
    <property type="evidence" value="ECO:0007669"/>
    <property type="project" value="UniProtKB-KW"/>
</dbReference>
<evidence type="ECO:0000313" key="1">
    <source>
        <dbReference type="EMBL" id="QNE05170.1"/>
    </source>
</evidence>
<sequence length="303" mass="33826">MTNTQYAQWPQDILERTGAINDAFETIYVPTPSHEIIHQRCDILRHTNRNRHGKSMGALRLAQLSSVGKTACFGYYRTSRIDEHAQRTGVYNPHLILYVSLLSCTSPKALCQEICRQLGDDNWQIGTASDLIQRMRAFVPRAGVEMIIIDEIQELKGRRTDRKDVTNLLKSLLNSGITPLVLVGDETSSDMFEDNIHLANRAGSALELKPLTAASDLGEFKGFCLGLEAEMLRLSLVRHTGLLSTGKGQRTLLEWSGGYIGRVCRIVAQALEHATLRCATAVEKQDLDYAIQNFAIPNNYHSV</sequence>
<dbReference type="SUPFAM" id="SSF52540">
    <property type="entry name" value="P-loop containing nucleoside triphosphate hydrolases"/>
    <property type="match status" value="1"/>
</dbReference>
<dbReference type="InterPro" id="IPR008868">
    <property type="entry name" value="TniB"/>
</dbReference>
<dbReference type="InterPro" id="IPR027417">
    <property type="entry name" value="P-loop_NTPase"/>
</dbReference>
<dbReference type="RefSeq" id="WP_185884337.1">
    <property type="nucleotide sequence ID" value="NZ_CP060052.1"/>
</dbReference>
<proteinExistence type="predicted"/>